<dbReference type="PANTHER" id="PTHR30004:SF6">
    <property type="entry name" value="D-THREONATE 4-PHOSPHATE DEHYDROGENASE"/>
    <property type="match status" value="1"/>
</dbReference>
<evidence type="ECO:0000256" key="2">
    <source>
        <dbReference type="ARBA" id="ARBA00023002"/>
    </source>
</evidence>
<dbReference type="Gene3D" id="3.40.718.10">
    <property type="entry name" value="Isopropylmalate Dehydrogenase"/>
    <property type="match status" value="1"/>
</dbReference>
<keyword evidence="2" id="KW-0560">Oxidoreductase</keyword>
<dbReference type="NCBIfam" id="NF002992">
    <property type="entry name" value="PRK03743.1"/>
    <property type="match status" value="1"/>
</dbReference>
<name>A0AAJ5UDG0_9ENTR</name>
<gene>
    <name evidence="4" type="primary">pdxA</name>
    <name evidence="4" type="ORF">OR613_17765</name>
</gene>
<dbReference type="GO" id="GO:0016491">
    <property type="term" value="F:oxidoreductase activity"/>
    <property type="evidence" value="ECO:0007669"/>
    <property type="project" value="UniProtKB-KW"/>
</dbReference>
<dbReference type="EMBL" id="CP112887">
    <property type="protein sequence ID" value="WBW59870.1"/>
    <property type="molecule type" value="Genomic_DNA"/>
</dbReference>
<dbReference type="SUPFAM" id="SSF53659">
    <property type="entry name" value="Isocitrate/Isopropylmalate dehydrogenase-like"/>
    <property type="match status" value="1"/>
</dbReference>
<reference evidence="4 5" key="1">
    <citation type="journal article" date="2023" name="Microbiol. Resour. Announc.">
        <title>Complete Genome Sequence of the First Colistin-Resistant Raoultella electrica Strain.</title>
        <authorList>
            <person name="Aldeia C."/>
            <person name="Campos-Madueno E.I."/>
            <person name="Sendi P."/>
            <person name="Endimiani A."/>
        </authorList>
    </citation>
    <scope>NUCLEOTIDE SEQUENCE [LARGE SCALE GENOMIC DNA]</scope>
    <source>
        <strain evidence="4 5">S2-IND-01-C</strain>
    </source>
</reference>
<accession>A0AAJ5UDG0</accession>
<dbReference type="Proteomes" id="UP001210130">
    <property type="component" value="Chromosome"/>
</dbReference>
<evidence type="ECO:0000256" key="3">
    <source>
        <dbReference type="ARBA" id="ARBA00023027"/>
    </source>
</evidence>
<sequence length="332" mass="35935">MRPLVVIPMGDAAGIGPEITVKTLASEHAQQYARMVVVGNKTILEQAMKFSGVSLSINVISGVNEYIDRPGLMNLIETGDLNIDVFKAGEIQGQCGRAAYDCIEKAVKMTLCGDVDAVATTPINKESLRAGGVDFIGHTEIFAHLTNTHDPLTLFQVRTLRVFFLTRHLSLVEAIRSLTPEKVCDYALRCTRALQQLGVPQPKLVVAAINPHGGEHGLFGHEDDDVLLPGIELAREQGIAIEGPKPADSVFHFALQGAWDAVLSPYHDQGHIATKMVDFHRTISITSGMPVLRTSVDHGTANDIAGRGIADPVSLIEAVRLAALYAPYYKKQ</sequence>
<dbReference type="RefSeq" id="WP_100683985.1">
    <property type="nucleotide sequence ID" value="NZ_CP112887.1"/>
</dbReference>
<keyword evidence="3" id="KW-0520">NAD</keyword>
<protein>
    <submittedName>
        <fullName evidence="4">4-hydroxythreonine-4-phosphate dehydrogenase PdxA</fullName>
    </submittedName>
</protein>
<keyword evidence="1" id="KW-0479">Metal-binding</keyword>
<evidence type="ECO:0000256" key="1">
    <source>
        <dbReference type="ARBA" id="ARBA00022723"/>
    </source>
</evidence>
<dbReference type="InterPro" id="IPR005255">
    <property type="entry name" value="PdxA_fam"/>
</dbReference>
<dbReference type="PANTHER" id="PTHR30004">
    <property type="entry name" value="4-HYDROXYTHREONINE-4-PHOSPHATE DEHYDROGENASE"/>
    <property type="match status" value="1"/>
</dbReference>
<dbReference type="NCBIfam" id="TIGR00557">
    <property type="entry name" value="pdxA"/>
    <property type="match status" value="1"/>
</dbReference>
<dbReference type="GO" id="GO:0046872">
    <property type="term" value="F:metal ion binding"/>
    <property type="evidence" value="ECO:0007669"/>
    <property type="project" value="UniProtKB-KW"/>
</dbReference>
<evidence type="ECO:0000313" key="4">
    <source>
        <dbReference type="EMBL" id="WBW59870.1"/>
    </source>
</evidence>
<proteinExistence type="predicted"/>
<dbReference type="Pfam" id="PF04166">
    <property type="entry name" value="PdxA"/>
    <property type="match status" value="1"/>
</dbReference>
<dbReference type="GO" id="GO:0051287">
    <property type="term" value="F:NAD binding"/>
    <property type="evidence" value="ECO:0007669"/>
    <property type="project" value="InterPro"/>
</dbReference>
<dbReference type="AlphaFoldDB" id="A0AAJ5UDG0"/>
<organism evidence="4 5">
    <name type="scientific">Klebsiella electrica</name>
    <dbReference type="NCBI Taxonomy" id="1259973"/>
    <lineage>
        <taxon>Bacteria</taxon>
        <taxon>Pseudomonadati</taxon>
        <taxon>Pseudomonadota</taxon>
        <taxon>Gammaproteobacteria</taxon>
        <taxon>Enterobacterales</taxon>
        <taxon>Enterobacteriaceae</taxon>
        <taxon>Klebsiella/Raoultella group</taxon>
        <taxon>Klebsiella</taxon>
    </lineage>
</organism>
<keyword evidence="5" id="KW-1185">Reference proteome</keyword>
<evidence type="ECO:0000313" key="5">
    <source>
        <dbReference type="Proteomes" id="UP001210130"/>
    </source>
</evidence>